<dbReference type="PANTHER" id="PTHR22255:SF9">
    <property type="entry name" value="LP06548P"/>
    <property type="match status" value="1"/>
</dbReference>
<feature type="region of interest" description="Disordered" evidence="1">
    <location>
        <begin position="288"/>
        <end position="325"/>
    </location>
</feature>
<evidence type="ECO:0000313" key="3">
    <source>
        <dbReference type="EMBL" id="KAK3919520.1"/>
    </source>
</evidence>
<dbReference type="PANTHER" id="PTHR22255">
    <property type="entry name" value="LP06548P"/>
    <property type="match status" value="1"/>
</dbReference>
<feature type="compositionally biased region" description="Acidic residues" evidence="1">
    <location>
        <begin position="291"/>
        <end position="325"/>
    </location>
</feature>
<feature type="domain" description="DUF7042" evidence="2">
    <location>
        <begin position="183"/>
        <end position="258"/>
    </location>
</feature>
<evidence type="ECO:0000259" key="2">
    <source>
        <dbReference type="Pfam" id="PF23069"/>
    </source>
</evidence>
<name>A0AAE1LHE4_9NEOP</name>
<accession>A0AAE1LHE4</accession>
<evidence type="ECO:0000256" key="1">
    <source>
        <dbReference type="SAM" id="MobiDB-lite"/>
    </source>
</evidence>
<proteinExistence type="predicted"/>
<dbReference type="AlphaFoldDB" id="A0AAE1LHE4"/>
<dbReference type="InterPro" id="IPR055470">
    <property type="entry name" value="DUF7042"/>
</dbReference>
<dbReference type="Proteomes" id="UP001219518">
    <property type="component" value="Unassembled WGS sequence"/>
</dbReference>
<reference evidence="3" key="2">
    <citation type="journal article" date="2023" name="BMC Genomics">
        <title>Pest status, molecular evolution, and epigenetic factors derived from the genome assembly of Frankliniella fusca, a thysanopteran phytovirus vector.</title>
        <authorList>
            <person name="Catto M.A."/>
            <person name="Labadie P.E."/>
            <person name="Jacobson A.L."/>
            <person name="Kennedy G.G."/>
            <person name="Srinivasan R."/>
            <person name="Hunt B.G."/>
        </authorList>
    </citation>
    <scope>NUCLEOTIDE SEQUENCE</scope>
    <source>
        <strain evidence="3">PL_HMW_Pooled</strain>
    </source>
</reference>
<protein>
    <submittedName>
        <fullName evidence="3">Cation channel sperm-associated protein 2</fullName>
    </submittedName>
</protein>
<keyword evidence="4" id="KW-1185">Reference proteome</keyword>
<feature type="domain" description="DUF7042" evidence="2">
    <location>
        <begin position="74"/>
        <end position="127"/>
    </location>
</feature>
<dbReference type="EMBL" id="JAHWGI010000979">
    <property type="protein sequence ID" value="KAK3919520.1"/>
    <property type="molecule type" value="Genomic_DNA"/>
</dbReference>
<comment type="caution">
    <text evidence="3">The sequence shown here is derived from an EMBL/GenBank/DDBJ whole genome shotgun (WGS) entry which is preliminary data.</text>
</comment>
<organism evidence="3 4">
    <name type="scientific">Frankliniella fusca</name>
    <dbReference type="NCBI Taxonomy" id="407009"/>
    <lineage>
        <taxon>Eukaryota</taxon>
        <taxon>Metazoa</taxon>
        <taxon>Ecdysozoa</taxon>
        <taxon>Arthropoda</taxon>
        <taxon>Hexapoda</taxon>
        <taxon>Insecta</taxon>
        <taxon>Pterygota</taxon>
        <taxon>Neoptera</taxon>
        <taxon>Paraneoptera</taxon>
        <taxon>Thysanoptera</taxon>
        <taxon>Terebrantia</taxon>
        <taxon>Thripoidea</taxon>
        <taxon>Thripidae</taxon>
        <taxon>Frankliniella</taxon>
    </lineage>
</organism>
<sequence length="325" mass="35289">MEVNVAYRLTSPMLVSGRGLAGRGFCALCVPRGAPLIDSSGVAAYCETAEMAQDLCKSVPIDTTLFSMFRADAEPQRCPLLDPPFNFTYSRNSGECAWPVSRLDGCTNPARLRLHYQACPDVPSTESTGNLKKAKLHREKKNWIGIRTCAHPVLLTVPMVDTKVATRLGCPSKEGRRTDDPTGTVEELECVADWKEGSTRYMVGRLQYHHKTLASDEERYRCFVYEPTAEGYSVAQSGDATCTGLTSATVGSRNMRLTRVEDCARFAILWNTRPGPAGLGAAGRQYGVVGDVEEGDEEEGDEEEGDEEEGDGADEVEEAGVEGAG</sequence>
<dbReference type="Pfam" id="PF23069">
    <property type="entry name" value="DUF7042"/>
    <property type="match status" value="2"/>
</dbReference>
<reference evidence="3" key="1">
    <citation type="submission" date="2021-07" db="EMBL/GenBank/DDBJ databases">
        <authorList>
            <person name="Catto M.A."/>
            <person name="Jacobson A."/>
            <person name="Kennedy G."/>
            <person name="Labadie P."/>
            <person name="Hunt B.G."/>
            <person name="Srinivasan R."/>
        </authorList>
    </citation>
    <scope>NUCLEOTIDE SEQUENCE</scope>
    <source>
        <strain evidence="3">PL_HMW_Pooled</strain>
        <tissue evidence="3">Head</tissue>
    </source>
</reference>
<evidence type="ECO:0000313" key="4">
    <source>
        <dbReference type="Proteomes" id="UP001219518"/>
    </source>
</evidence>
<gene>
    <name evidence="3" type="ORF">KUF71_008647</name>
</gene>